<dbReference type="RefSeq" id="WP_108601375.1">
    <property type="nucleotide sequence ID" value="NZ_CP026604.1"/>
</dbReference>
<name>A0A2S0VM54_9ALTE</name>
<dbReference type="EMBL" id="CP026604">
    <property type="protein sequence ID" value="AWB65298.1"/>
    <property type="molecule type" value="Genomic_DNA"/>
</dbReference>
<gene>
    <name evidence="1" type="ORF">C2869_02040</name>
</gene>
<reference evidence="1 2" key="1">
    <citation type="submission" date="2018-01" db="EMBL/GenBank/DDBJ databases">
        <title>Genome sequence of a Cantenovulum-like bacteria.</title>
        <authorList>
            <person name="Tan W.R."/>
            <person name="Lau N.-S."/>
            <person name="Go F."/>
            <person name="Amirul A.-A.A."/>
        </authorList>
    </citation>
    <scope>NUCLEOTIDE SEQUENCE [LARGE SCALE GENOMIC DNA]</scope>
    <source>
        <strain evidence="1 2">CCB-QB4</strain>
    </source>
</reference>
<proteinExistence type="predicted"/>
<evidence type="ECO:0000313" key="1">
    <source>
        <dbReference type="EMBL" id="AWB65298.1"/>
    </source>
</evidence>
<dbReference type="AlphaFoldDB" id="A0A2S0VM54"/>
<dbReference type="Proteomes" id="UP000244441">
    <property type="component" value="Chromosome"/>
</dbReference>
<sequence length="166" mass="18436">MLLTRLRETAFFTNNQLPVEYSDVPVYKLVNVENLSRNIDILGNEFNFTNPGDRSQAGIMFIGAGSEWISGFQSGQDCNYKSNFIAFNNNTLTGSALYRYAIYSYGVAQWSVNNNNFNNQPVSTKTLTLSSSLCYDSTDVNVTILGNTNLVPNTWAFPSSGVTHDL</sequence>
<keyword evidence="2" id="KW-1185">Reference proteome</keyword>
<accession>A0A2S0VM54</accession>
<protein>
    <submittedName>
        <fullName evidence="1">Uncharacterized protein</fullName>
    </submittedName>
</protein>
<organism evidence="1 2">
    <name type="scientific">Saccharobesus litoralis</name>
    <dbReference type="NCBI Taxonomy" id="2172099"/>
    <lineage>
        <taxon>Bacteria</taxon>
        <taxon>Pseudomonadati</taxon>
        <taxon>Pseudomonadota</taxon>
        <taxon>Gammaproteobacteria</taxon>
        <taxon>Alteromonadales</taxon>
        <taxon>Alteromonadaceae</taxon>
        <taxon>Saccharobesus</taxon>
    </lineage>
</organism>
<evidence type="ECO:0000313" key="2">
    <source>
        <dbReference type="Proteomes" id="UP000244441"/>
    </source>
</evidence>
<dbReference type="KEGG" id="cate:C2869_02040"/>